<proteinExistence type="predicted"/>
<name>A0ABT0HEQ3_9BACT</name>
<evidence type="ECO:0000313" key="1">
    <source>
        <dbReference type="EMBL" id="MCK8490634.1"/>
    </source>
</evidence>
<comment type="caution">
    <text evidence="1">The sequence shown here is derived from an EMBL/GenBank/DDBJ whole genome shotgun (WGS) entry which is preliminary data.</text>
</comment>
<dbReference type="Proteomes" id="UP001202180">
    <property type="component" value="Unassembled WGS sequence"/>
</dbReference>
<dbReference type="EMBL" id="JALPRF010000001">
    <property type="protein sequence ID" value="MCK8490634.1"/>
    <property type="molecule type" value="Genomic_DNA"/>
</dbReference>
<reference evidence="1 2" key="1">
    <citation type="submission" date="2022-04" db="EMBL/GenBank/DDBJ databases">
        <title>Spirosoma sp. strain RP8 genome sequencing and assembly.</title>
        <authorList>
            <person name="Jung Y."/>
        </authorList>
    </citation>
    <scope>NUCLEOTIDE SEQUENCE [LARGE SCALE GENOMIC DNA]</scope>
    <source>
        <strain evidence="1 2">RP8</strain>
    </source>
</reference>
<keyword evidence="2" id="KW-1185">Reference proteome</keyword>
<accession>A0ABT0HEQ3</accession>
<evidence type="ECO:0008006" key="3">
    <source>
        <dbReference type="Google" id="ProtNLM"/>
    </source>
</evidence>
<protein>
    <recommendedName>
        <fullName evidence="3">Thioredoxin domain-containing protein</fullName>
    </recommendedName>
</protein>
<evidence type="ECO:0000313" key="2">
    <source>
        <dbReference type="Proteomes" id="UP001202180"/>
    </source>
</evidence>
<organism evidence="1 2">
    <name type="scientific">Spirosoma liriopis</name>
    <dbReference type="NCBI Taxonomy" id="2937440"/>
    <lineage>
        <taxon>Bacteria</taxon>
        <taxon>Pseudomonadati</taxon>
        <taxon>Bacteroidota</taxon>
        <taxon>Cytophagia</taxon>
        <taxon>Cytophagales</taxon>
        <taxon>Cytophagaceae</taxon>
        <taxon>Spirosoma</taxon>
    </lineage>
</organism>
<dbReference type="RefSeq" id="WP_248475412.1">
    <property type="nucleotide sequence ID" value="NZ_JALPRF010000001.1"/>
</dbReference>
<sequence>MKKSCWLLYGLLITAGYLLPALSFAQTDSVIVTGRIRNLSARLYRESPAVSVSRNNILQASRELVRSTPLNIDGTFRVSMPLIYTQEEMYFTYGRISTAFLASAGNLSIELNADSLFTAAVPFRFGGVNAQVNQQFARYKAFEATYANKPDGKKLSDKINGVGDEAAYRILTSAYRAPLSAFAQREKPFPLLARWVGSADRYNASAFLYDKATYDNEELDKTLNDSLRPANDRLLTAARVSAMNRFAAYVTQRVSAEAGNSRSNGLTVRALAVLLERYGKNITADERLRLNDYALSNSARASDLRFFDGLVKRNPDTLQRLVNYETLIQRSIRLYDGAAVDYLAAYWLASSLPGLTIDFSKLLYSYARPQIKEPTLIQSLDELYRLEVKDSTRIRAAIQTLRKAGKAANSLEISPGVFATRDDLRSGSDLLDQVVNANRGKVIYLLLFSPGDEAGRQAALDAQRLRNAYSSRDFALIYLPMSGADKSLWPEIATRYNLSGDHLLLTDSQLYDAIDRLRPDGELAATVINRVGKINKRNAPLPADFGEVRKVIAKNL</sequence>
<gene>
    <name evidence="1" type="ORF">M0L20_02150</name>
</gene>